<evidence type="ECO:0000259" key="2">
    <source>
        <dbReference type="Pfam" id="PF03413"/>
    </source>
</evidence>
<evidence type="ECO:0000256" key="1">
    <source>
        <dbReference type="SAM" id="MobiDB-lite"/>
    </source>
</evidence>
<gene>
    <name evidence="3" type="ORF">NBM05_04650</name>
</gene>
<accession>A0A9X2HI69</accession>
<name>A0A9X2HI69_9MICC</name>
<dbReference type="AlphaFoldDB" id="A0A9X2HI69"/>
<protein>
    <submittedName>
        <fullName evidence="3">PepSY domain-containing protein</fullName>
    </submittedName>
</protein>
<organism evidence="3 4">
    <name type="scientific">Rothia santali</name>
    <dbReference type="NCBI Taxonomy" id="2949643"/>
    <lineage>
        <taxon>Bacteria</taxon>
        <taxon>Bacillati</taxon>
        <taxon>Actinomycetota</taxon>
        <taxon>Actinomycetes</taxon>
        <taxon>Micrococcales</taxon>
        <taxon>Micrococcaceae</taxon>
        <taxon>Rothia</taxon>
    </lineage>
</organism>
<dbReference type="EMBL" id="JANAFB010000008">
    <property type="protein sequence ID" value="MCP3425328.1"/>
    <property type="molecule type" value="Genomic_DNA"/>
</dbReference>
<dbReference type="Proteomes" id="UP001139502">
    <property type="component" value="Unassembled WGS sequence"/>
</dbReference>
<proteinExistence type="predicted"/>
<keyword evidence="4" id="KW-1185">Reference proteome</keyword>
<dbReference type="Gene3D" id="3.10.450.40">
    <property type="match status" value="1"/>
</dbReference>
<feature type="region of interest" description="Disordered" evidence="1">
    <location>
        <begin position="24"/>
        <end position="43"/>
    </location>
</feature>
<sequence length="110" mass="11656">MNRDDGGMVYEIEMAEGENIVEVETAGEGEVRETGTDSDGDDLANAREASVSAADAIETALDGRSDRVLDEAELDRHDGRLVWAIDLDDAQGMDAGEVHVDAGTGEVMTS</sequence>
<feature type="domain" description="PepSY" evidence="2">
    <location>
        <begin position="51"/>
        <end position="107"/>
    </location>
</feature>
<dbReference type="InterPro" id="IPR025711">
    <property type="entry name" value="PepSY"/>
</dbReference>
<reference evidence="3" key="1">
    <citation type="submission" date="2022-06" db="EMBL/GenBank/DDBJ databases">
        <title>Rothia sp. isolated from sandalwood seedling.</title>
        <authorList>
            <person name="Tuikhar N."/>
            <person name="Kirdat K."/>
            <person name="Thorat V."/>
            <person name="Swetha P."/>
            <person name="Padma S."/>
            <person name="Sundararaj R."/>
            <person name="Yadav A."/>
        </authorList>
    </citation>
    <scope>NUCLEOTIDE SEQUENCE</scope>
    <source>
        <strain evidence="3">AR01</strain>
    </source>
</reference>
<dbReference type="Pfam" id="PF03413">
    <property type="entry name" value="PepSY"/>
    <property type="match status" value="1"/>
</dbReference>
<comment type="caution">
    <text evidence="3">The sequence shown here is derived from an EMBL/GenBank/DDBJ whole genome shotgun (WGS) entry which is preliminary data.</text>
</comment>
<evidence type="ECO:0000313" key="4">
    <source>
        <dbReference type="Proteomes" id="UP001139502"/>
    </source>
</evidence>
<evidence type="ECO:0000313" key="3">
    <source>
        <dbReference type="EMBL" id="MCP3425328.1"/>
    </source>
</evidence>